<name>A0A2W7QI82_9BACT</name>
<keyword evidence="2" id="KW-1185">Reference proteome</keyword>
<evidence type="ECO:0000313" key="1">
    <source>
        <dbReference type="EMBL" id="PZX47821.1"/>
    </source>
</evidence>
<dbReference type="GO" id="GO:0008233">
    <property type="term" value="F:peptidase activity"/>
    <property type="evidence" value="ECO:0007669"/>
    <property type="project" value="UniProtKB-KW"/>
</dbReference>
<comment type="caution">
    <text evidence="1">The sequence shown here is derived from an EMBL/GenBank/DDBJ whole genome shotgun (WGS) entry which is preliminary data.</text>
</comment>
<dbReference type="InterPro" id="IPR021109">
    <property type="entry name" value="Peptidase_aspartic_dom_sf"/>
</dbReference>
<dbReference type="GO" id="GO:0006508">
    <property type="term" value="P:proteolysis"/>
    <property type="evidence" value="ECO:0007669"/>
    <property type="project" value="UniProtKB-KW"/>
</dbReference>
<evidence type="ECO:0000313" key="2">
    <source>
        <dbReference type="Proteomes" id="UP000248882"/>
    </source>
</evidence>
<protein>
    <submittedName>
        <fullName evidence="1">Aspartyl protease</fullName>
    </submittedName>
</protein>
<proteinExistence type="predicted"/>
<dbReference type="SUPFAM" id="SSF50630">
    <property type="entry name" value="Acid proteases"/>
    <property type="match status" value="1"/>
</dbReference>
<reference evidence="1 2" key="1">
    <citation type="submission" date="2018-06" db="EMBL/GenBank/DDBJ databases">
        <title>Genomic Encyclopedia of Archaeal and Bacterial Type Strains, Phase II (KMG-II): from individual species to whole genera.</title>
        <authorList>
            <person name="Goeker M."/>
        </authorList>
    </citation>
    <scope>NUCLEOTIDE SEQUENCE [LARGE SCALE GENOMIC DNA]</scope>
    <source>
        <strain evidence="1 2">DSM 19830</strain>
    </source>
</reference>
<dbReference type="Gene3D" id="2.40.70.10">
    <property type="entry name" value="Acid Proteases"/>
    <property type="match status" value="1"/>
</dbReference>
<dbReference type="Pfam" id="PF13650">
    <property type="entry name" value="Asp_protease_2"/>
    <property type="match status" value="1"/>
</dbReference>
<keyword evidence="1" id="KW-0645">Protease</keyword>
<dbReference type="AlphaFoldDB" id="A0A2W7QI82"/>
<dbReference type="CDD" id="cd05483">
    <property type="entry name" value="retropepsin_like_bacteria"/>
    <property type="match status" value="1"/>
</dbReference>
<keyword evidence="1" id="KW-0378">Hydrolase</keyword>
<organism evidence="1 2">
    <name type="scientific">Algoriphagus chordae</name>
    <dbReference type="NCBI Taxonomy" id="237019"/>
    <lineage>
        <taxon>Bacteria</taxon>
        <taxon>Pseudomonadati</taxon>
        <taxon>Bacteroidota</taxon>
        <taxon>Cytophagia</taxon>
        <taxon>Cytophagales</taxon>
        <taxon>Cyclobacteriaceae</taxon>
        <taxon>Algoriphagus</taxon>
    </lineage>
</organism>
<dbReference type="EMBL" id="QKZT01000022">
    <property type="protein sequence ID" value="PZX47821.1"/>
    <property type="molecule type" value="Genomic_DNA"/>
</dbReference>
<sequence length="393" mass="44763">MIKRLFVATIVLAVVAFFYSKYVRNVTEVIPFEVMRNAIFISAEINGEVFTFQFDTGAPTTISPDAAQRLGLDSIGWHHGMDYYGNTDSVTHTIIPEITVGDIKVRNLKTSIIAPSNMYEVCNVHLDGYLGLEFFDEKVIEIDLRNKRLTISKSLSSLENDYSDFVEIKYTDQQKTPLIPIYYVGTNAAELVQFDTGSGNRFFNMSKNTFEKMIDDNIFSEDIITDTIHSFTARGLFGSQQDMLNYSFETEGLRVGETIFSNVPVNTFETEFVSNLGAGLLEKAIVVIDLVKDRFYVQPYENANLDFKRKLDFQMVDNQVTVIESKSYAYLAGVRKGQILRSVNDLHLDSIPFCEQLNMDWSEIYGQKTIKFTFESEEGEIVYNYTAPEPEND</sequence>
<dbReference type="InterPro" id="IPR034122">
    <property type="entry name" value="Retropepsin-like_bacterial"/>
</dbReference>
<dbReference type="OrthoDB" id="5580718at2"/>
<dbReference type="RefSeq" id="WP_111322396.1">
    <property type="nucleotide sequence ID" value="NZ_QKZT01000022.1"/>
</dbReference>
<gene>
    <name evidence="1" type="ORF">LV85_03805</name>
</gene>
<accession>A0A2W7QI82</accession>
<dbReference type="Proteomes" id="UP000248882">
    <property type="component" value="Unassembled WGS sequence"/>
</dbReference>